<sequence>MYEAGNNSGIRALYNRAHSPTTVPFMQSRYRRHAALTLVAPALLCLPALVSAQQQATSTTGPAATAGTTTGTVTARPAVTPESPKNPEPAAAGTMQTVTVVAERPAEQIDRSVYDVKAEVVTPSASAADVIANVPNVTVDQDGKVAIRGNQNAQIFVNGKRSAMFSGTNAGDALNSYPAEALESIEVITTPGAEFGSEGGSGPILNLVTRRVRPPGSQGGVSVDAGPEGRKGASLNGSYNDGRLQVEGNMRAMRNIAERKGWSDTDTQVGNTVWKTHRETSSRTPMDMLNLTPTISYNVGETDRATAAIMFNRSQRSTDSNEYYQTYHGSASPYEEYNRSIDRDNSSTMYQVALGYERKLNATDKLNFDLRTSGNSSDTSSHNLNSYVVAPPTGARPESTNGNDVSNRVTEFSVDYSQRISPRFNFKAGAKVGRTSGTSDADYFNIDPLTGEEVIDEDRASAFKNTEKTYAVYISPNIRLTDNWTVLPGLRYESVSRHIDYINQNNSTSDSSKKLLPSLHLQYGWGERGATVTGAYSRRISRPSLNDINPNLQYVDDQNYSQGDPRLAPTYGDKYELKYTDTWGWVNSNMSLFREKDSPLLGRFLTPVPGSTAVVSEAVNFGAKTNDGISWNLQAKPSREVQLNATLGFRRVNQSYLATQTNADGAKYSVETERSQNTPTLQLRAEYSGFEGHRLQLNGNYTGTQLNGLYVTQANWQVHAAWMWRLTPQISLRTSIRDIFDSNVNKTSQITETVRQFSYSEQQGRTFSVALSYNWGGVKGDPSLRNNPGMFRNPGDGPRGPGPGGFGPGGPGGGFGPGM</sequence>
<dbReference type="InterPro" id="IPR036942">
    <property type="entry name" value="Beta-barrel_TonB_sf"/>
</dbReference>
<keyword evidence="9 10" id="KW-0998">Cell outer membrane</keyword>
<feature type="compositionally biased region" description="Polar residues" evidence="11">
    <location>
        <begin position="398"/>
        <end position="407"/>
    </location>
</feature>
<feature type="domain" description="Outer membrane protein beta-barrel" evidence="13">
    <location>
        <begin position="365"/>
        <end position="773"/>
    </location>
</feature>
<keyword evidence="15" id="KW-1185">Reference proteome</keyword>
<dbReference type="GO" id="GO:0009279">
    <property type="term" value="C:cell outer membrane"/>
    <property type="evidence" value="ECO:0007669"/>
    <property type="project" value="UniProtKB-SubCell"/>
</dbReference>
<dbReference type="SUPFAM" id="SSF56935">
    <property type="entry name" value="Porins"/>
    <property type="match status" value="1"/>
</dbReference>
<name>A0A6I3X9H1_9BURK</name>
<reference evidence="14 15" key="1">
    <citation type="submission" date="2019-11" db="EMBL/GenBank/DDBJ databases">
        <title>Draft Genome Sequences of Six Type Strains of the Genus Massilia.</title>
        <authorList>
            <person name="Miess H."/>
            <person name="Frediansyah A."/>
            <person name="Goeker M."/>
            <person name="Gross H."/>
        </authorList>
    </citation>
    <scope>NUCLEOTIDE SEQUENCE [LARGE SCALE GENOMIC DNA]</scope>
    <source>
        <strain evidence="14 15">DSM 17513</strain>
    </source>
</reference>
<keyword evidence="7 10" id="KW-0472">Membrane</keyword>
<evidence type="ECO:0000256" key="2">
    <source>
        <dbReference type="ARBA" id="ARBA00009810"/>
    </source>
</evidence>
<protein>
    <submittedName>
        <fullName evidence="14">TonB-dependent receptor</fullName>
    </submittedName>
</protein>
<keyword evidence="5 10" id="KW-0812">Transmembrane</keyword>
<evidence type="ECO:0000256" key="10">
    <source>
        <dbReference type="PROSITE-ProRule" id="PRU01360"/>
    </source>
</evidence>
<dbReference type="InterPro" id="IPR041700">
    <property type="entry name" value="OMP_b-brl_3"/>
</dbReference>
<dbReference type="InterPro" id="IPR012910">
    <property type="entry name" value="Plug_dom"/>
</dbReference>
<dbReference type="InterPro" id="IPR037066">
    <property type="entry name" value="Plug_dom_sf"/>
</dbReference>
<dbReference type="PROSITE" id="PS52016">
    <property type="entry name" value="TONB_DEPENDENT_REC_3"/>
    <property type="match status" value="1"/>
</dbReference>
<feature type="compositionally biased region" description="Gly residues" evidence="11">
    <location>
        <begin position="797"/>
        <end position="819"/>
    </location>
</feature>
<keyword evidence="8 14" id="KW-0675">Receptor</keyword>
<evidence type="ECO:0000256" key="5">
    <source>
        <dbReference type="ARBA" id="ARBA00022692"/>
    </source>
</evidence>
<keyword evidence="6" id="KW-0732">Signal</keyword>
<gene>
    <name evidence="14" type="ORF">GJV26_07780</name>
</gene>
<accession>A0A6I3X9H1</accession>
<feature type="domain" description="TonB-dependent receptor plug" evidence="12">
    <location>
        <begin position="109"/>
        <end position="202"/>
    </location>
</feature>
<dbReference type="GO" id="GO:0015344">
    <property type="term" value="F:siderophore uptake transmembrane transporter activity"/>
    <property type="evidence" value="ECO:0007669"/>
    <property type="project" value="TreeGrafter"/>
</dbReference>
<comment type="similarity">
    <text evidence="2 10">Belongs to the TonB-dependent receptor family.</text>
</comment>
<dbReference type="Pfam" id="PF07715">
    <property type="entry name" value="Plug"/>
    <property type="match status" value="1"/>
</dbReference>
<evidence type="ECO:0000256" key="6">
    <source>
        <dbReference type="ARBA" id="ARBA00022729"/>
    </source>
</evidence>
<evidence type="ECO:0000256" key="7">
    <source>
        <dbReference type="ARBA" id="ARBA00023136"/>
    </source>
</evidence>
<evidence type="ECO:0000313" key="14">
    <source>
        <dbReference type="EMBL" id="MUI12366.1"/>
    </source>
</evidence>
<evidence type="ECO:0000259" key="13">
    <source>
        <dbReference type="Pfam" id="PF14905"/>
    </source>
</evidence>
<evidence type="ECO:0000256" key="1">
    <source>
        <dbReference type="ARBA" id="ARBA00004571"/>
    </source>
</evidence>
<feature type="region of interest" description="Disordered" evidence="11">
    <location>
        <begin position="784"/>
        <end position="819"/>
    </location>
</feature>
<evidence type="ECO:0000256" key="9">
    <source>
        <dbReference type="ARBA" id="ARBA00023237"/>
    </source>
</evidence>
<evidence type="ECO:0000256" key="4">
    <source>
        <dbReference type="ARBA" id="ARBA00022452"/>
    </source>
</evidence>
<keyword evidence="3 10" id="KW-0813">Transport</keyword>
<dbReference type="Gene3D" id="2.40.170.20">
    <property type="entry name" value="TonB-dependent receptor, beta-barrel domain"/>
    <property type="match status" value="1"/>
</dbReference>
<feature type="region of interest" description="Disordered" evidence="11">
    <location>
        <begin position="210"/>
        <end position="240"/>
    </location>
</feature>
<dbReference type="InterPro" id="IPR039426">
    <property type="entry name" value="TonB-dep_rcpt-like"/>
</dbReference>
<dbReference type="GO" id="GO:0044718">
    <property type="term" value="P:siderophore transmembrane transport"/>
    <property type="evidence" value="ECO:0007669"/>
    <property type="project" value="TreeGrafter"/>
</dbReference>
<proteinExistence type="inferred from homology"/>
<dbReference type="AlphaFoldDB" id="A0A6I3X9H1"/>
<dbReference type="Gene3D" id="2.170.130.10">
    <property type="entry name" value="TonB-dependent receptor, plug domain"/>
    <property type="match status" value="1"/>
</dbReference>
<comment type="caution">
    <text evidence="14">The sequence shown here is derived from an EMBL/GenBank/DDBJ whole genome shotgun (WGS) entry which is preliminary data.</text>
</comment>
<dbReference type="EMBL" id="WNWM01000002">
    <property type="protein sequence ID" value="MUI12366.1"/>
    <property type="molecule type" value="Genomic_DNA"/>
</dbReference>
<dbReference type="PANTHER" id="PTHR30069:SF29">
    <property type="entry name" value="HEMOGLOBIN AND HEMOGLOBIN-HAPTOGLOBIN-BINDING PROTEIN 1-RELATED"/>
    <property type="match status" value="1"/>
</dbReference>
<dbReference type="Proteomes" id="UP000431684">
    <property type="component" value="Unassembled WGS sequence"/>
</dbReference>
<feature type="compositionally biased region" description="Polar residues" evidence="11">
    <location>
        <begin position="371"/>
        <end position="386"/>
    </location>
</feature>
<evidence type="ECO:0000256" key="11">
    <source>
        <dbReference type="SAM" id="MobiDB-lite"/>
    </source>
</evidence>
<evidence type="ECO:0000259" key="12">
    <source>
        <dbReference type="Pfam" id="PF07715"/>
    </source>
</evidence>
<feature type="compositionally biased region" description="Low complexity" evidence="11">
    <location>
        <begin position="59"/>
        <end position="81"/>
    </location>
</feature>
<keyword evidence="4 10" id="KW-1134">Transmembrane beta strand</keyword>
<comment type="subcellular location">
    <subcellularLocation>
        <location evidence="1 10">Cell outer membrane</location>
        <topology evidence="1 10">Multi-pass membrane protein</topology>
    </subcellularLocation>
</comment>
<dbReference type="Pfam" id="PF14905">
    <property type="entry name" value="OMP_b-brl_3"/>
    <property type="match status" value="1"/>
</dbReference>
<organism evidence="14 15">
    <name type="scientific">Pseudoduganella dura</name>
    <dbReference type="NCBI Taxonomy" id="321982"/>
    <lineage>
        <taxon>Bacteria</taxon>
        <taxon>Pseudomonadati</taxon>
        <taxon>Pseudomonadota</taxon>
        <taxon>Betaproteobacteria</taxon>
        <taxon>Burkholderiales</taxon>
        <taxon>Oxalobacteraceae</taxon>
        <taxon>Telluria group</taxon>
        <taxon>Pseudoduganella</taxon>
    </lineage>
</organism>
<evidence type="ECO:0000256" key="8">
    <source>
        <dbReference type="ARBA" id="ARBA00023170"/>
    </source>
</evidence>
<dbReference type="OrthoDB" id="910296at2"/>
<feature type="region of interest" description="Disordered" evidence="11">
    <location>
        <begin position="59"/>
        <end position="93"/>
    </location>
</feature>
<dbReference type="PANTHER" id="PTHR30069">
    <property type="entry name" value="TONB-DEPENDENT OUTER MEMBRANE RECEPTOR"/>
    <property type="match status" value="1"/>
</dbReference>
<evidence type="ECO:0000256" key="3">
    <source>
        <dbReference type="ARBA" id="ARBA00022448"/>
    </source>
</evidence>
<evidence type="ECO:0000313" key="15">
    <source>
        <dbReference type="Proteomes" id="UP000431684"/>
    </source>
</evidence>
<feature type="region of interest" description="Disordered" evidence="11">
    <location>
        <begin position="371"/>
        <end position="407"/>
    </location>
</feature>